<organism evidence="1 2">
    <name type="scientific">Desulfobotulus alkaliphilus</name>
    <dbReference type="NCBI Taxonomy" id="622671"/>
    <lineage>
        <taxon>Bacteria</taxon>
        <taxon>Pseudomonadati</taxon>
        <taxon>Thermodesulfobacteriota</taxon>
        <taxon>Desulfobacteria</taxon>
        <taxon>Desulfobacterales</taxon>
        <taxon>Desulfobacteraceae</taxon>
        <taxon>Desulfobotulus</taxon>
    </lineage>
</organism>
<dbReference type="AlphaFoldDB" id="A0A562RTD2"/>
<dbReference type="EMBL" id="VLLC01000010">
    <property type="protein sequence ID" value="TWI72367.1"/>
    <property type="molecule type" value="Genomic_DNA"/>
</dbReference>
<dbReference type="OrthoDB" id="9786100at2"/>
<proteinExistence type="predicted"/>
<dbReference type="Proteomes" id="UP000318307">
    <property type="component" value="Unassembled WGS sequence"/>
</dbReference>
<accession>A0A562RTD2</accession>
<evidence type="ECO:0000313" key="1">
    <source>
        <dbReference type="EMBL" id="TWI72367.1"/>
    </source>
</evidence>
<evidence type="ECO:0008006" key="3">
    <source>
        <dbReference type="Google" id="ProtNLM"/>
    </source>
</evidence>
<reference evidence="1 2" key="1">
    <citation type="submission" date="2019-07" db="EMBL/GenBank/DDBJ databases">
        <title>Genome sequencing of 100 strains of the haloalkaliphilic chemolithoautotrophic sulfur-oxidizing bacterium Thioalkalivibrio.</title>
        <authorList>
            <person name="Muyzer G."/>
        </authorList>
    </citation>
    <scope>NUCLEOTIDE SEQUENCE [LARGE SCALE GENOMIC DNA]</scope>
    <source>
        <strain evidence="1 2">ASO4-4</strain>
    </source>
</reference>
<keyword evidence="2" id="KW-1185">Reference proteome</keyword>
<gene>
    <name evidence="1" type="ORF">LZ24_01509</name>
</gene>
<dbReference type="RefSeq" id="WP_144684126.1">
    <property type="nucleotide sequence ID" value="NZ_VLLC01000010.1"/>
</dbReference>
<sequence length="283" mass="33291">MSVKKIAIFTVGYYGRATYRALIKKNDIIVTGFYDNNPNLWGTTKFDLPIWNPKKISEHDFDTIAVPGRVQKEITEQLLSMGIKHEKIWHVAKNEIRPDKTALDSRTQLLKELFIPLINFLNKSNIPYWAMYSCLLAIIRGDEPASFADFDIFYDSKFTKLINDFFVIHYIKKDPENSVIYKYDNNNSNIEIINLIKGNQKNKIHEPAIISLMPVDQSEKHLYSKYNLDKKIPLFFFTTKNYKKYFGLDISIPHQSEILLEFLYGKDWKTPHNYWDGKHNMTF</sequence>
<comment type="caution">
    <text evidence="1">The sequence shown here is derived from an EMBL/GenBank/DDBJ whole genome shotgun (WGS) entry which is preliminary data.</text>
</comment>
<dbReference type="InterPro" id="IPR036291">
    <property type="entry name" value="NAD(P)-bd_dom_sf"/>
</dbReference>
<dbReference type="Gene3D" id="3.40.50.720">
    <property type="entry name" value="NAD(P)-binding Rossmann-like Domain"/>
    <property type="match status" value="1"/>
</dbReference>
<name>A0A562RTD2_9BACT</name>
<dbReference type="SUPFAM" id="SSF51735">
    <property type="entry name" value="NAD(P)-binding Rossmann-fold domains"/>
    <property type="match status" value="1"/>
</dbReference>
<evidence type="ECO:0000313" key="2">
    <source>
        <dbReference type="Proteomes" id="UP000318307"/>
    </source>
</evidence>
<protein>
    <recommendedName>
        <fullName evidence="3">LicD family protein</fullName>
    </recommendedName>
</protein>